<sequence>MTTTEGPAALNTSGDPEKDTPTNLSTQYDTPMGLAHSTMATLKERITLHYDLASDYYLNLWGEHIHHGYYPTLESKANDTKETAQLNLIKLLLEISHLSSSSSTPLRILDVGCGIGGTSRYLASTFGATVTGITISSKQVEIAKRLTKTAASKEASTTSAGDSGDFTVLGKGQVKFLELDAEKMGEHFRESDEKGDFDVVWISEALSHFPNKPLFFQNAEMVLKKGGKLVLADWFKSMDVKAGDADIKAIEDGMLLPPLCTQSEYVKMATDAGLNVLAEPQDISAEVSKTWDITWSLIQNPSLWAFAFSQGRDGIAFLQAFRAMRRGYANGSFRYAVMAFQKL</sequence>
<proteinExistence type="predicted"/>
<reference evidence="1" key="1">
    <citation type="submission" date="2022-10" db="EMBL/GenBank/DDBJ databases">
        <title>Culturing micro-colonial fungi from biological soil crusts in the Mojave desert and describing Neophaeococcomyces mojavensis, and introducing the new genera and species Taxawa tesnikishii.</title>
        <authorList>
            <person name="Kurbessoian T."/>
            <person name="Stajich J.E."/>
        </authorList>
    </citation>
    <scope>NUCLEOTIDE SEQUENCE</scope>
    <source>
        <strain evidence="1">JES_112</strain>
    </source>
</reference>
<evidence type="ECO:0000313" key="1">
    <source>
        <dbReference type="EMBL" id="KAJ9654058.1"/>
    </source>
</evidence>
<comment type="caution">
    <text evidence="1">The sequence shown here is derived from an EMBL/GenBank/DDBJ whole genome shotgun (WGS) entry which is preliminary data.</text>
</comment>
<accession>A0ACC3A290</accession>
<organism evidence="1 2">
    <name type="scientific">Neophaeococcomyces mojaviensis</name>
    <dbReference type="NCBI Taxonomy" id="3383035"/>
    <lineage>
        <taxon>Eukaryota</taxon>
        <taxon>Fungi</taxon>
        <taxon>Dikarya</taxon>
        <taxon>Ascomycota</taxon>
        <taxon>Pezizomycotina</taxon>
        <taxon>Eurotiomycetes</taxon>
        <taxon>Chaetothyriomycetidae</taxon>
        <taxon>Chaetothyriales</taxon>
        <taxon>Chaetothyriales incertae sedis</taxon>
        <taxon>Neophaeococcomyces</taxon>
    </lineage>
</organism>
<dbReference type="Proteomes" id="UP001172386">
    <property type="component" value="Unassembled WGS sequence"/>
</dbReference>
<keyword evidence="2" id="KW-1185">Reference proteome</keyword>
<evidence type="ECO:0000313" key="2">
    <source>
        <dbReference type="Proteomes" id="UP001172386"/>
    </source>
</evidence>
<dbReference type="EMBL" id="JAPDRQ010000133">
    <property type="protein sequence ID" value="KAJ9654058.1"/>
    <property type="molecule type" value="Genomic_DNA"/>
</dbReference>
<name>A0ACC3A290_9EURO</name>
<gene>
    <name evidence="1" type="ORF">H2198_006857</name>
</gene>
<protein>
    <submittedName>
        <fullName evidence="1">Uncharacterized protein</fullName>
    </submittedName>
</protein>